<reference evidence="1" key="1">
    <citation type="journal article" date="2020" name="bioRxiv">
        <title>Comparative genomics of Chlamydomonas.</title>
        <authorList>
            <person name="Craig R.J."/>
            <person name="Hasan A.R."/>
            <person name="Ness R.W."/>
            <person name="Keightley P.D."/>
        </authorList>
    </citation>
    <scope>NUCLEOTIDE SEQUENCE</scope>
    <source>
        <strain evidence="1">CCAP 11/70</strain>
    </source>
</reference>
<dbReference type="GO" id="GO:0004620">
    <property type="term" value="F:phospholipase activity"/>
    <property type="evidence" value="ECO:0007669"/>
    <property type="project" value="TreeGrafter"/>
</dbReference>
<dbReference type="SUPFAM" id="SSF48403">
    <property type="entry name" value="Ankyrin repeat"/>
    <property type="match status" value="1"/>
</dbReference>
<sequence length="622" mass="66379">MDRVMAHLPTNDAAALRFVSSGLTPKAECNLSQLMPAWAFALLLPAPDTCMRLASVLTRKRRERLVAHAVASGSLQYAQATLEATGLRPSLEHVKAAAQAGDLATCEWLTQPGRLRKSLDSSDWKAILEAAASSGNLPTCRWALAQDPGFRNGAAMQAAQAAARAGHAAVCEELLAVWRAAPELQRLQPAGFPLSGMRLFHAAVIQGCDMATVQKLCGGEQLERRGLKAPGDVTHPFAAALASRTPDWAAKAAWVESALASQPGAGSAEEPLAWSQDELQTALHAALCSPGEDWRARAEWCVARGAQACWSDLKSELLQATAAHPTPAAVVERLAWVQERAEGGVAAQSWASELAAKAVGEGSVSVLRWLLHVGVRPHGETMRPAAEDAAEEGHLEVLEFAREAAWPMEPYVMALRAARGGSLAVLQWVLRALYPAPEPGPGARHPGLTAELFFTAAEGGCVETVRWLAAQGCPVSDAAWDATHIWTASDEAWRRVARSGCEAAAMLLAELGVPRRDDIELAYDVVIWGEWRTLDRLHEAGLLSGLGSASTRGMNHPRQLLTRAFENGAPLPTLQWLVAACGPFSWAELGDVGVGRRVKSEREEVLAWIASQQAGEGPEAAA</sequence>
<accession>A0A835XTV4</accession>
<dbReference type="PANTHER" id="PTHR12393">
    <property type="entry name" value="SPHINGOMYELIN PHOSPHODIESTERASE RELATED"/>
    <property type="match status" value="1"/>
</dbReference>
<organism evidence="1 2">
    <name type="scientific">Edaphochlamys debaryana</name>
    <dbReference type="NCBI Taxonomy" id="47281"/>
    <lineage>
        <taxon>Eukaryota</taxon>
        <taxon>Viridiplantae</taxon>
        <taxon>Chlorophyta</taxon>
        <taxon>core chlorophytes</taxon>
        <taxon>Chlorophyceae</taxon>
        <taxon>CS clade</taxon>
        <taxon>Chlamydomonadales</taxon>
        <taxon>Chlamydomonadales incertae sedis</taxon>
        <taxon>Edaphochlamys</taxon>
    </lineage>
</organism>
<evidence type="ECO:0000313" key="1">
    <source>
        <dbReference type="EMBL" id="KAG2485839.1"/>
    </source>
</evidence>
<dbReference type="GO" id="GO:0016020">
    <property type="term" value="C:membrane"/>
    <property type="evidence" value="ECO:0007669"/>
    <property type="project" value="TreeGrafter"/>
</dbReference>
<proteinExistence type="predicted"/>
<evidence type="ECO:0008006" key="3">
    <source>
        <dbReference type="Google" id="ProtNLM"/>
    </source>
</evidence>
<dbReference type="OrthoDB" id="530303at2759"/>
<evidence type="ECO:0000313" key="2">
    <source>
        <dbReference type="Proteomes" id="UP000612055"/>
    </source>
</evidence>
<gene>
    <name evidence="1" type="ORF">HYH03_015422</name>
</gene>
<dbReference type="GO" id="GO:0005783">
    <property type="term" value="C:endoplasmic reticulum"/>
    <property type="evidence" value="ECO:0007669"/>
    <property type="project" value="TreeGrafter"/>
</dbReference>
<dbReference type="EMBL" id="JAEHOE010000121">
    <property type="protein sequence ID" value="KAG2485839.1"/>
    <property type="molecule type" value="Genomic_DNA"/>
</dbReference>
<dbReference type="InterPro" id="IPR036770">
    <property type="entry name" value="Ankyrin_rpt-contain_sf"/>
</dbReference>
<dbReference type="Proteomes" id="UP000612055">
    <property type="component" value="Unassembled WGS sequence"/>
</dbReference>
<name>A0A835XTV4_9CHLO</name>
<dbReference type="PANTHER" id="PTHR12393:SF6">
    <property type="entry name" value="SPHINGOMYELIN PHOSPHODIESTERASE 2"/>
    <property type="match status" value="1"/>
</dbReference>
<protein>
    <recommendedName>
        <fullName evidence="3">Ankyrin repeat domain-containing protein</fullName>
    </recommendedName>
</protein>
<dbReference type="GO" id="GO:0071944">
    <property type="term" value="C:cell periphery"/>
    <property type="evidence" value="ECO:0007669"/>
    <property type="project" value="TreeGrafter"/>
</dbReference>
<dbReference type="GO" id="GO:0030149">
    <property type="term" value="P:sphingolipid catabolic process"/>
    <property type="evidence" value="ECO:0007669"/>
    <property type="project" value="TreeGrafter"/>
</dbReference>
<dbReference type="Gene3D" id="1.25.40.20">
    <property type="entry name" value="Ankyrin repeat-containing domain"/>
    <property type="match status" value="1"/>
</dbReference>
<dbReference type="AlphaFoldDB" id="A0A835XTV4"/>
<dbReference type="GO" id="GO:0046513">
    <property type="term" value="P:ceramide biosynthetic process"/>
    <property type="evidence" value="ECO:0007669"/>
    <property type="project" value="TreeGrafter"/>
</dbReference>
<keyword evidence="2" id="KW-1185">Reference proteome</keyword>
<comment type="caution">
    <text evidence="1">The sequence shown here is derived from an EMBL/GenBank/DDBJ whole genome shotgun (WGS) entry which is preliminary data.</text>
</comment>